<comment type="caution">
    <text evidence="1">The sequence shown here is derived from an EMBL/GenBank/DDBJ whole genome shotgun (WGS) entry which is preliminary data.</text>
</comment>
<keyword evidence="2" id="KW-1185">Reference proteome</keyword>
<evidence type="ECO:0000313" key="1">
    <source>
        <dbReference type="EMBL" id="KAK2184866.1"/>
    </source>
</evidence>
<evidence type="ECO:0000313" key="2">
    <source>
        <dbReference type="Proteomes" id="UP001209878"/>
    </source>
</evidence>
<protein>
    <submittedName>
        <fullName evidence="1">Uncharacterized protein</fullName>
    </submittedName>
</protein>
<dbReference type="EMBL" id="JAODUO010000250">
    <property type="protein sequence ID" value="KAK2184866.1"/>
    <property type="molecule type" value="Genomic_DNA"/>
</dbReference>
<name>A0AAD9UD34_RIDPI</name>
<dbReference type="Proteomes" id="UP001209878">
    <property type="component" value="Unassembled WGS sequence"/>
</dbReference>
<reference evidence="1" key="1">
    <citation type="journal article" date="2023" name="Mol. Biol. Evol.">
        <title>Third-Generation Sequencing Reveals the Adaptive Role of the Epigenome in Three Deep-Sea Polychaetes.</title>
        <authorList>
            <person name="Perez M."/>
            <person name="Aroh O."/>
            <person name="Sun Y."/>
            <person name="Lan Y."/>
            <person name="Juniper S.K."/>
            <person name="Young C.R."/>
            <person name="Angers B."/>
            <person name="Qian P.Y."/>
        </authorList>
    </citation>
    <scope>NUCLEOTIDE SEQUENCE</scope>
    <source>
        <strain evidence="1">R07B-5</strain>
    </source>
</reference>
<proteinExistence type="predicted"/>
<organism evidence="1 2">
    <name type="scientific">Ridgeia piscesae</name>
    <name type="common">Tubeworm</name>
    <dbReference type="NCBI Taxonomy" id="27915"/>
    <lineage>
        <taxon>Eukaryota</taxon>
        <taxon>Metazoa</taxon>
        <taxon>Spiralia</taxon>
        <taxon>Lophotrochozoa</taxon>
        <taxon>Annelida</taxon>
        <taxon>Polychaeta</taxon>
        <taxon>Sedentaria</taxon>
        <taxon>Canalipalpata</taxon>
        <taxon>Sabellida</taxon>
        <taxon>Siboglinidae</taxon>
        <taxon>Ridgeia</taxon>
    </lineage>
</organism>
<sequence>MLQPRLVFIPDDGADIPVCMVVAAQVLRGPVGVLPHGQLACRARPAVRVCRVLSPSERYLFTGLASATCRSPRRRARFYDDAGLDGREARGGGLSPVSLSACGERQRNYAVYRCHSRRRLRRLTADLCRCMSTFVRSQRLPLSPSRHLFFRVLIAQSPFPRLRTSVVATDCLCPLTSSPIHSFAHSRIYSVTQSLSHSVTQSLSHSVTQSLSHSVTQSLSHSLTHSLTHSVIGSFIHSLTYSLSHPFAHSLIHSFIHSSIHSFTHSVIRSIL</sequence>
<gene>
    <name evidence="1" type="ORF">NP493_250g04085</name>
</gene>
<dbReference type="AlphaFoldDB" id="A0AAD9UD34"/>
<accession>A0AAD9UD34</accession>